<dbReference type="GO" id="GO:0032259">
    <property type="term" value="P:methylation"/>
    <property type="evidence" value="ECO:0007669"/>
    <property type="project" value="UniProtKB-KW"/>
</dbReference>
<keyword evidence="3 5" id="KW-0949">S-adenosyl-L-methionine</keyword>
<feature type="binding site" evidence="5">
    <location>
        <begin position="131"/>
        <end position="135"/>
    </location>
    <ligand>
        <name>S-adenosyl-L-methionine</name>
        <dbReference type="ChEBI" id="CHEBI:59789"/>
    </ligand>
</feature>
<dbReference type="InterPro" id="IPR019874">
    <property type="entry name" value="RF_methyltr_PrmC"/>
</dbReference>
<evidence type="ECO:0000256" key="3">
    <source>
        <dbReference type="ARBA" id="ARBA00022691"/>
    </source>
</evidence>
<feature type="binding site" evidence="5">
    <location>
        <begin position="198"/>
        <end position="201"/>
    </location>
    <ligand>
        <name>substrate</name>
    </ligand>
</feature>
<dbReference type="GO" id="GO:0102559">
    <property type="term" value="F:peptide chain release factor N(5)-glutamine methyltransferase activity"/>
    <property type="evidence" value="ECO:0007669"/>
    <property type="project" value="UniProtKB-EC"/>
</dbReference>
<dbReference type="CDD" id="cd02440">
    <property type="entry name" value="AdoMet_MTases"/>
    <property type="match status" value="1"/>
</dbReference>
<proteinExistence type="inferred from homology"/>
<feature type="binding site" evidence="5">
    <location>
        <position position="154"/>
    </location>
    <ligand>
        <name>S-adenosyl-L-methionine</name>
        <dbReference type="ChEBI" id="CHEBI:59789"/>
    </ligand>
</feature>
<dbReference type="InterPro" id="IPR040758">
    <property type="entry name" value="PrmC_N"/>
</dbReference>
<comment type="caution">
    <text evidence="8">The sequence shown here is derived from an EMBL/GenBank/DDBJ whole genome shotgun (WGS) entry which is preliminary data.</text>
</comment>
<dbReference type="InterPro" id="IPR029063">
    <property type="entry name" value="SAM-dependent_MTases_sf"/>
</dbReference>
<dbReference type="EC" id="2.1.1.297" evidence="5"/>
<comment type="similarity">
    <text evidence="5">Belongs to the protein N5-glutamine methyltransferase family. PrmC subfamily.</text>
</comment>
<comment type="caution">
    <text evidence="5">Lacks conserved residue(s) required for the propagation of feature annotation.</text>
</comment>
<dbReference type="InterPro" id="IPR050320">
    <property type="entry name" value="N5-glutamine_MTase"/>
</dbReference>
<feature type="domain" description="Methyltransferase small" evidence="6">
    <location>
        <begin position="119"/>
        <end position="202"/>
    </location>
</feature>
<dbReference type="Pfam" id="PF05175">
    <property type="entry name" value="MTS"/>
    <property type="match status" value="1"/>
</dbReference>
<dbReference type="Proteomes" id="UP000782312">
    <property type="component" value="Unassembled WGS sequence"/>
</dbReference>
<dbReference type="Gene3D" id="1.10.8.10">
    <property type="entry name" value="DNA helicase RuvA subunit, C-terminal domain"/>
    <property type="match status" value="1"/>
</dbReference>
<dbReference type="SUPFAM" id="SSF53335">
    <property type="entry name" value="S-adenosyl-L-methionine-dependent methyltransferases"/>
    <property type="match status" value="1"/>
</dbReference>
<dbReference type="Pfam" id="PF17827">
    <property type="entry name" value="PrmC_N"/>
    <property type="match status" value="1"/>
</dbReference>
<dbReference type="EMBL" id="JACPUR010000017">
    <property type="protein sequence ID" value="MBI3127467.1"/>
    <property type="molecule type" value="Genomic_DNA"/>
</dbReference>
<dbReference type="PROSITE" id="PS00092">
    <property type="entry name" value="N6_MTASE"/>
    <property type="match status" value="1"/>
</dbReference>
<evidence type="ECO:0000256" key="2">
    <source>
        <dbReference type="ARBA" id="ARBA00022679"/>
    </source>
</evidence>
<dbReference type="InterPro" id="IPR002052">
    <property type="entry name" value="DNA_methylase_N6_adenine_CS"/>
</dbReference>
<dbReference type="PANTHER" id="PTHR18895">
    <property type="entry name" value="HEMK METHYLTRANSFERASE"/>
    <property type="match status" value="1"/>
</dbReference>
<evidence type="ECO:0000313" key="8">
    <source>
        <dbReference type="EMBL" id="MBI3127467.1"/>
    </source>
</evidence>
<comment type="catalytic activity">
    <reaction evidence="4 5">
        <text>L-glutaminyl-[peptide chain release factor] + S-adenosyl-L-methionine = N(5)-methyl-L-glutaminyl-[peptide chain release factor] + S-adenosyl-L-homocysteine + H(+)</text>
        <dbReference type="Rhea" id="RHEA:42896"/>
        <dbReference type="Rhea" id="RHEA-COMP:10271"/>
        <dbReference type="Rhea" id="RHEA-COMP:10272"/>
        <dbReference type="ChEBI" id="CHEBI:15378"/>
        <dbReference type="ChEBI" id="CHEBI:30011"/>
        <dbReference type="ChEBI" id="CHEBI:57856"/>
        <dbReference type="ChEBI" id="CHEBI:59789"/>
        <dbReference type="ChEBI" id="CHEBI:61891"/>
        <dbReference type="EC" id="2.1.1.297"/>
    </reaction>
</comment>
<evidence type="ECO:0000313" key="9">
    <source>
        <dbReference type="Proteomes" id="UP000782312"/>
    </source>
</evidence>
<dbReference type="HAMAP" id="MF_02126">
    <property type="entry name" value="RF_methyltr_PrmC"/>
    <property type="match status" value="1"/>
</dbReference>
<dbReference type="GO" id="GO:0003676">
    <property type="term" value="F:nucleic acid binding"/>
    <property type="evidence" value="ECO:0007669"/>
    <property type="project" value="InterPro"/>
</dbReference>
<feature type="domain" description="Release factor glutamine methyltransferase N-terminal" evidence="7">
    <location>
        <begin position="19"/>
        <end position="86"/>
    </location>
</feature>
<dbReference type="InterPro" id="IPR007848">
    <property type="entry name" value="Small_mtfrase_dom"/>
</dbReference>
<dbReference type="NCBIfam" id="TIGR00536">
    <property type="entry name" value="hemK_fam"/>
    <property type="match status" value="1"/>
</dbReference>
<sequence>MSGGLAVPALPRTAGAAAAELRRRFAAAGVENPAGDAEVLLAWLLGCDRARLHAHPETGLSLSLVERLDAAAARRERREPLAYITGEKEFWSLPFRVGPGVLVPRPETELLVERGIALLREREAPLILDLGTGSGAVAVALAHELPRARVIATDVSETALRCARENARRNGVESRVELLRADLSGGLPEGAFDLVVSNPPYVPSGEIAGLMPEVSRHEPVEALDGGPDGMRFLRAIIRGAPARLRPGGALLLETAPGQIPLCLAEARAAGAFAEPRAWRDLAGRERVLEAVRA</sequence>
<dbReference type="InterPro" id="IPR004556">
    <property type="entry name" value="HemK-like"/>
</dbReference>
<keyword evidence="1 5" id="KW-0489">Methyltransferase</keyword>
<name>A0A932MND4_UNCTE</name>
<accession>A0A932MND4</accession>
<evidence type="ECO:0000256" key="1">
    <source>
        <dbReference type="ARBA" id="ARBA00022603"/>
    </source>
</evidence>
<dbReference type="Gene3D" id="3.40.50.150">
    <property type="entry name" value="Vaccinia Virus protein VP39"/>
    <property type="match status" value="1"/>
</dbReference>
<keyword evidence="2 5" id="KW-0808">Transferase</keyword>
<dbReference type="PANTHER" id="PTHR18895:SF74">
    <property type="entry name" value="MTRF1L RELEASE FACTOR GLUTAMINE METHYLTRANSFERASE"/>
    <property type="match status" value="1"/>
</dbReference>
<dbReference type="AlphaFoldDB" id="A0A932MND4"/>
<gene>
    <name evidence="5 8" type="primary">prmC</name>
    <name evidence="8" type="ORF">HYZ11_07675</name>
</gene>
<comment type="function">
    <text evidence="5">Methylates the class 1 translation termination release factors RF1/PrfA and RF2/PrfB on the glutamine residue of the universally conserved GGQ motif.</text>
</comment>
<protein>
    <recommendedName>
        <fullName evidence="5">Release factor glutamine methyltransferase</fullName>
        <shortName evidence="5">RF MTase</shortName>
        <ecNumber evidence="5">2.1.1.297</ecNumber>
    </recommendedName>
    <alternativeName>
        <fullName evidence="5">N5-glutamine methyltransferase PrmC</fullName>
    </alternativeName>
    <alternativeName>
        <fullName evidence="5">Protein-(glutamine-N5) MTase PrmC</fullName>
    </alternativeName>
    <alternativeName>
        <fullName evidence="5">Protein-glutamine N-methyltransferase PrmC</fullName>
    </alternativeName>
</protein>
<feature type="binding site" evidence="5">
    <location>
        <position position="198"/>
    </location>
    <ligand>
        <name>S-adenosyl-L-methionine</name>
        <dbReference type="ChEBI" id="CHEBI:59789"/>
    </ligand>
</feature>
<reference evidence="8" key="1">
    <citation type="submission" date="2020-07" db="EMBL/GenBank/DDBJ databases">
        <title>Huge and variable diversity of episymbiotic CPR bacteria and DPANN archaea in groundwater ecosystems.</title>
        <authorList>
            <person name="He C.Y."/>
            <person name="Keren R."/>
            <person name="Whittaker M."/>
            <person name="Farag I.F."/>
            <person name="Doudna J."/>
            <person name="Cate J.H.D."/>
            <person name="Banfield J.F."/>
        </authorList>
    </citation>
    <scope>NUCLEOTIDE SEQUENCE</scope>
    <source>
        <strain evidence="8">NC_groundwater_763_Ag_S-0.2um_68_21</strain>
    </source>
</reference>
<evidence type="ECO:0000259" key="6">
    <source>
        <dbReference type="Pfam" id="PF05175"/>
    </source>
</evidence>
<evidence type="ECO:0000256" key="5">
    <source>
        <dbReference type="HAMAP-Rule" id="MF_02126"/>
    </source>
</evidence>
<evidence type="ECO:0000256" key="4">
    <source>
        <dbReference type="ARBA" id="ARBA00048391"/>
    </source>
</evidence>
<dbReference type="NCBIfam" id="TIGR03534">
    <property type="entry name" value="RF_mod_PrmC"/>
    <property type="match status" value="1"/>
</dbReference>
<evidence type="ECO:0000259" key="7">
    <source>
        <dbReference type="Pfam" id="PF17827"/>
    </source>
</evidence>
<organism evidence="8 9">
    <name type="scientific">Tectimicrobiota bacterium</name>
    <dbReference type="NCBI Taxonomy" id="2528274"/>
    <lineage>
        <taxon>Bacteria</taxon>
        <taxon>Pseudomonadati</taxon>
        <taxon>Nitrospinota/Tectimicrobiota group</taxon>
        <taxon>Candidatus Tectimicrobiota</taxon>
    </lineage>
</organism>